<protein>
    <submittedName>
        <fullName evidence="2">Uncharacterized protein</fullName>
    </submittedName>
</protein>
<feature type="signal peptide" evidence="1">
    <location>
        <begin position="1"/>
        <end position="17"/>
    </location>
</feature>
<dbReference type="EMBL" id="CADEPM010000003">
    <property type="protein sequence ID" value="CAB3401791.1"/>
    <property type="molecule type" value="Genomic_DNA"/>
</dbReference>
<keyword evidence="1" id="KW-0732">Signal</keyword>
<reference evidence="2 3" key="1">
    <citation type="submission" date="2020-04" db="EMBL/GenBank/DDBJ databases">
        <authorList>
            <person name="Laetsch R D."/>
            <person name="Stevens L."/>
            <person name="Kumar S."/>
            <person name="Blaxter L. M."/>
        </authorList>
    </citation>
    <scope>NUCLEOTIDE SEQUENCE [LARGE SCALE GENOMIC DNA]</scope>
</reference>
<evidence type="ECO:0000313" key="3">
    <source>
        <dbReference type="Proteomes" id="UP000494206"/>
    </source>
</evidence>
<accession>A0A8S1EL43</accession>
<evidence type="ECO:0000313" key="2">
    <source>
        <dbReference type="EMBL" id="CAB3401791.1"/>
    </source>
</evidence>
<dbReference type="AlphaFoldDB" id="A0A8S1EL43"/>
<keyword evidence="3" id="KW-1185">Reference proteome</keyword>
<sequence length="176" mass="20424">MLRQIGVIIPFLGLVVSQSVFNKSMRFELMQSFTCTPVNGDWLVEAFLAASTGEHVDYRISDLYYYKSSTESTKSVYIRSYYKGYELFEDWPDVLHSIHLIFRTDCTHNPDPIQIRLPLVNKGVSNGFIFLESPAYVKLSRVYDNKIKTSSHFEYLSFRRATTMPVDVWDIISVPR</sequence>
<feature type="chain" id="PRO_5035717723" evidence="1">
    <location>
        <begin position="18"/>
        <end position="176"/>
    </location>
</feature>
<organism evidence="2 3">
    <name type="scientific">Caenorhabditis bovis</name>
    <dbReference type="NCBI Taxonomy" id="2654633"/>
    <lineage>
        <taxon>Eukaryota</taxon>
        <taxon>Metazoa</taxon>
        <taxon>Ecdysozoa</taxon>
        <taxon>Nematoda</taxon>
        <taxon>Chromadorea</taxon>
        <taxon>Rhabditida</taxon>
        <taxon>Rhabditina</taxon>
        <taxon>Rhabditomorpha</taxon>
        <taxon>Rhabditoidea</taxon>
        <taxon>Rhabditidae</taxon>
        <taxon>Peloderinae</taxon>
        <taxon>Caenorhabditis</taxon>
    </lineage>
</organism>
<evidence type="ECO:0000256" key="1">
    <source>
        <dbReference type="SAM" id="SignalP"/>
    </source>
</evidence>
<gene>
    <name evidence="2" type="ORF">CBOVIS_LOCUS4487</name>
</gene>
<dbReference type="Proteomes" id="UP000494206">
    <property type="component" value="Unassembled WGS sequence"/>
</dbReference>
<comment type="caution">
    <text evidence="2">The sequence shown here is derived from an EMBL/GenBank/DDBJ whole genome shotgun (WGS) entry which is preliminary data.</text>
</comment>
<name>A0A8S1EL43_9PELO</name>
<proteinExistence type="predicted"/>